<feature type="signal peptide" evidence="12">
    <location>
        <begin position="1"/>
        <end position="20"/>
    </location>
</feature>
<sequence length="431" mass="47925">MELSFYGLFLSILFFFHVSTLTHFNSSLQLRCHDDERLALLQFKQSFNWNRGNSSKEKEVTAGHGMVWNVTTKVIMSSPLTLVVVVSLAPSIPRALSSTHSLEILWFSSCNFNGQLPSSLGNLAMLTTLHLSNDNFSAALTSSLSWIGKLSHLISLALLNVELNGDFPPWLKNRTQLSDLDLVYNQLTGPISYWLMNITNLVDLYLDHNHFNGQIPSCLIYDASIEALYLSSNQLSAQKVEEFDVIIQQLMGAHQAIIPNFTNLGLDSCNLGNLPKLKVLSFRSNGFYGALKKVGTGHGYDLFPIFAYDNYDYSTIMNNKGLQLEYLKIPRTLVAIDVSCNKFEGAIANVIGNLIALHLLNLSNNMLIGHIPSSLANMKELECLDLSRNQPSGQVALQLSELTYLSSFNVSWNNLSGPPPQGKQFDTFDSC</sequence>
<dbReference type="Pfam" id="PF00560">
    <property type="entry name" value="LRR_1"/>
    <property type="match status" value="2"/>
</dbReference>
<evidence type="ECO:0000313" key="13">
    <source>
        <dbReference type="EMBL" id="KAF2292423.1"/>
    </source>
</evidence>
<evidence type="ECO:0000256" key="12">
    <source>
        <dbReference type="SAM" id="SignalP"/>
    </source>
</evidence>
<keyword evidence="11" id="KW-0325">Glycoprotein</keyword>
<organism evidence="13 14">
    <name type="scientific">Hevea brasiliensis</name>
    <name type="common">Para rubber tree</name>
    <name type="synonym">Siphonia brasiliensis</name>
    <dbReference type="NCBI Taxonomy" id="3981"/>
    <lineage>
        <taxon>Eukaryota</taxon>
        <taxon>Viridiplantae</taxon>
        <taxon>Streptophyta</taxon>
        <taxon>Embryophyta</taxon>
        <taxon>Tracheophyta</taxon>
        <taxon>Spermatophyta</taxon>
        <taxon>Magnoliopsida</taxon>
        <taxon>eudicotyledons</taxon>
        <taxon>Gunneridae</taxon>
        <taxon>Pentapetalae</taxon>
        <taxon>rosids</taxon>
        <taxon>fabids</taxon>
        <taxon>Malpighiales</taxon>
        <taxon>Euphorbiaceae</taxon>
        <taxon>Crotonoideae</taxon>
        <taxon>Micrandreae</taxon>
        <taxon>Hevea</taxon>
    </lineage>
</organism>
<dbReference type="Gene3D" id="3.80.10.10">
    <property type="entry name" value="Ribonuclease Inhibitor"/>
    <property type="match status" value="3"/>
</dbReference>
<dbReference type="FunFam" id="3.80.10.10:FF:000041">
    <property type="entry name" value="LRR receptor-like serine/threonine-protein kinase ERECTA"/>
    <property type="match status" value="1"/>
</dbReference>
<keyword evidence="4" id="KW-0433">Leucine-rich repeat</keyword>
<keyword evidence="9" id="KW-0472">Membrane</keyword>
<dbReference type="PANTHER" id="PTHR27004">
    <property type="entry name" value="RECEPTOR-LIKE PROTEIN 12 ISOFORM X1"/>
    <property type="match status" value="1"/>
</dbReference>
<evidence type="ECO:0000256" key="8">
    <source>
        <dbReference type="ARBA" id="ARBA00022989"/>
    </source>
</evidence>
<evidence type="ECO:0000256" key="1">
    <source>
        <dbReference type="ARBA" id="ARBA00004251"/>
    </source>
</evidence>
<protein>
    <recommendedName>
        <fullName evidence="15">Leucine-rich repeat-containing N-terminal plant-type domain-containing protein</fullName>
    </recommendedName>
</protein>
<dbReference type="GO" id="GO:0005886">
    <property type="term" value="C:plasma membrane"/>
    <property type="evidence" value="ECO:0007669"/>
    <property type="project" value="UniProtKB-SubCell"/>
</dbReference>
<evidence type="ECO:0000256" key="3">
    <source>
        <dbReference type="ARBA" id="ARBA00022475"/>
    </source>
</evidence>
<evidence type="ECO:0000256" key="4">
    <source>
        <dbReference type="ARBA" id="ARBA00022614"/>
    </source>
</evidence>
<comment type="caution">
    <text evidence="13">The sequence shown here is derived from an EMBL/GenBank/DDBJ whole genome shotgun (WGS) entry which is preliminary data.</text>
</comment>
<keyword evidence="7" id="KW-0677">Repeat</keyword>
<keyword evidence="6 12" id="KW-0732">Signal</keyword>
<evidence type="ECO:0000256" key="6">
    <source>
        <dbReference type="ARBA" id="ARBA00022729"/>
    </source>
</evidence>
<comment type="similarity">
    <text evidence="2">Belongs to the RLP family.</text>
</comment>
<dbReference type="FunFam" id="3.80.10.10:FF:000383">
    <property type="entry name" value="Leucine-rich repeat receptor protein kinase EMS1"/>
    <property type="match status" value="1"/>
</dbReference>
<keyword evidence="14" id="KW-1185">Reference proteome</keyword>
<keyword evidence="3" id="KW-1003">Cell membrane</keyword>
<dbReference type="EMBL" id="JAAGAX010000014">
    <property type="protein sequence ID" value="KAF2292423.1"/>
    <property type="molecule type" value="Genomic_DNA"/>
</dbReference>
<keyword evidence="8" id="KW-1133">Transmembrane helix</keyword>
<reference evidence="13 14" key="1">
    <citation type="journal article" date="2020" name="Mol. Plant">
        <title>The Chromosome-Based Rubber Tree Genome Provides New Insights into Spurge Genome Evolution and Rubber Biosynthesis.</title>
        <authorList>
            <person name="Liu J."/>
            <person name="Shi C."/>
            <person name="Shi C.C."/>
            <person name="Li W."/>
            <person name="Zhang Q.J."/>
            <person name="Zhang Y."/>
            <person name="Li K."/>
            <person name="Lu H.F."/>
            <person name="Shi C."/>
            <person name="Zhu S.T."/>
            <person name="Xiao Z.Y."/>
            <person name="Nan H."/>
            <person name="Yue Y."/>
            <person name="Zhu X.G."/>
            <person name="Wu Y."/>
            <person name="Hong X.N."/>
            <person name="Fan G.Y."/>
            <person name="Tong Y."/>
            <person name="Zhang D."/>
            <person name="Mao C.L."/>
            <person name="Liu Y.L."/>
            <person name="Hao S.J."/>
            <person name="Liu W.Q."/>
            <person name="Lv M.Q."/>
            <person name="Zhang H.B."/>
            <person name="Liu Y."/>
            <person name="Hu-Tang G.R."/>
            <person name="Wang J.P."/>
            <person name="Wang J.H."/>
            <person name="Sun Y.H."/>
            <person name="Ni S.B."/>
            <person name="Chen W.B."/>
            <person name="Zhang X.C."/>
            <person name="Jiao Y.N."/>
            <person name="Eichler E.E."/>
            <person name="Li G.H."/>
            <person name="Liu X."/>
            <person name="Gao L.Z."/>
        </authorList>
    </citation>
    <scope>NUCLEOTIDE SEQUENCE [LARGE SCALE GENOMIC DNA]</scope>
    <source>
        <strain evidence="14">cv. GT1</strain>
        <tissue evidence="13">Leaf</tissue>
    </source>
</reference>
<dbReference type="AlphaFoldDB" id="A0A6A6KWK6"/>
<comment type="subcellular location">
    <subcellularLocation>
        <location evidence="1">Cell membrane</location>
        <topology evidence="1">Single-pass type I membrane protein</topology>
    </subcellularLocation>
</comment>
<dbReference type="InterPro" id="IPR001611">
    <property type="entry name" value="Leu-rich_rpt"/>
</dbReference>
<proteinExistence type="inferred from homology"/>
<accession>A0A6A6KWK6</accession>
<name>A0A6A6KWK6_HEVBR</name>
<dbReference type="Pfam" id="PF13855">
    <property type="entry name" value="LRR_8"/>
    <property type="match status" value="1"/>
</dbReference>
<gene>
    <name evidence="13" type="ORF">GH714_022451</name>
</gene>
<feature type="chain" id="PRO_5025585420" description="Leucine-rich repeat-containing N-terminal plant-type domain-containing protein" evidence="12">
    <location>
        <begin position="21"/>
        <end position="431"/>
    </location>
</feature>
<evidence type="ECO:0000256" key="11">
    <source>
        <dbReference type="ARBA" id="ARBA00023180"/>
    </source>
</evidence>
<evidence type="ECO:0000256" key="9">
    <source>
        <dbReference type="ARBA" id="ARBA00023136"/>
    </source>
</evidence>
<evidence type="ECO:0000256" key="2">
    <source>
        <dbReference type="ARBA" id="ARBA00009592"/>
    </source>
</evidence>
<evidence type="ECO:0000256" key="5">
    <source>
        <dbReference type="ARBA" id="ARBA00022692"/>
    </source>
</evidence>
<keyword evidence="5" id="KW-0812">Transmembrane</keyword>
<dbReference type="InterPro" id="IPR032675">
    <property type="entry name" value="LRR_dom_sf"/>
</dbReference>
<keyword evidence="10" id="KW-0675">Receptor</keyword>
<evidence type="ECO:0000256" key="10">
    <source>
        <dbReference type="ARBA" id="ARBA00023170"/>
    </source>
</evidence>
<evidence type="ECO:0000256" key="7">
    <source>
        <dbReference type="ARBA" id="ARBA00022737"/>
    </source>
</evidence>
<dbReference type="Proteomes" id="UP000467840">
    <property type="component" value="Chromosome 13"/>
</dbReference>
<evidence type="ECO:0008006" key="15">
    <source>
        <dbReference type="Google" id="ProtNLM"/>
    </source>
</evidence>
<dbReference type="PANTHER" id="PTHR27004:SF460">
    <property type="entry name" value="RECEPTOR-LIKE PROTEIN 33"/>
    <property type="match status" value="1"/>
</dbReference>
<evidence type="ECO:0000313" key="14">
    <source>
        <dbReference type="Proteomes" id="UP000467840"/>
    </source>
</evidence>
<dbReference type="SUPFAM" id="SSF52058">
    <property type="entry name" value="L domain-like"/>
    <property type="match status" value="1"/>
</dbReference>